<evidence type="ECO:0000313" key="2">
    <source>
        <dbReference type="EMBL" id="EME80982.1"/>
    </source>
</evidence>
<dbReference type="HOGENOM" id="CLU_1116163_0_0_1"/>
<sequence length="249" mass="27397">MTPRVCSSLHSNRVARRCGEVCSVVACQVASDSNRRRHIVVNNHGLDDQKAFGSSCAELEGATKSSVQWETLRLKAQANTTVSHVGMKQWQAWQNPPKPQFKPSSSQACASASTALIDFWGDPPRLLRGAEYLVMDLVSWLQAQHSTPRAPRHDGNRNKHAREQSASGYVVDRRIMRDVKFLTPVLRLSCAAGLLMKESAAPADAAVASLQRLTPSGGCREKSEVSVWLVALEALDARRRCSYGIIFDN</sequence>
<reference evidence="2 3" key="1">
    <citation type="journal article" date="2012" name="PLoS Pathog.">
        <title>Diverse lifestyles and strategies of plant pathogenesis encoded in the genomes of eighteen Dothideomycetes fungi.</title>
        <authorList>
            <person name="Ohm R.A."/>
            <person name="Feau N."/>
            <person name="Henrissat B."/>
            <person name="Schoch C.L."/>
            <person name="Horwitz B.A."/>
            <person name="Barry K.W."/>
            <person name="Condon B.J."/>
            <person name="Copeland A.C."/>
            <person name="Dhillon B."/>
            <person name="Glaser F."/>
            <person name="Hesse C.N."/>
            <person name="Kosti I."/>
            <person name="LaButti K."/>
            <person name="Lindquist E.A."/>
            <person name="Lucas S."/>
            <person name="Salamov A.A."/>
            <person name="Bradshaw R.E."/>
            <person name="Ciuffetti L."/>
            <person name="Hamelin R.C."/>
            <person name="Kema G.H.J."/>
            <person name="Lawrence C."/>
            <person name="Scott J.A."/>
            <person name="Spatafora J.W."/>
            <person name="Turgeon B.G."/>
            <person name="de Wit P.J.G.M."/>
            <person name="Zhong S."/>
            <person name="Goodwin S.B."/>
            <person name="Grigoriev I.V."/>
        </authorList>
    </citation>
    <scope>NUCLEOTIDE SEQUENCE [LARGE SCALE GENOMIC DNA]</scope>
    <source>
        <strain evidence="2 3">CIRAD86</strain>
    </source>
</reference>
<evidence type="ECO:0000256" key="1">
    <source>
        <dbReference type="SAM" id="MobiDB-lite"/>
    </source>
</evidence>
<dbReference type="KEGG" id="pfj:MYCFIDRAFT_176329"/>
<dbReference type="RefSeq" id="XP_007928311.1">
    <property type="nucleotide sequence ID" value="XM_007930120.1"/>
</dbReference>
<evidence type="ECO:0000313" key="3">
    <source>
        <dbReference type="Proteomes" id="UP000016932"/>
    </source>
</evidence>
<feature type="compositionally biased region" description="Basic and acidic residues" evidence="1">
    <location>
        <begin position="151"/>
        <end position="163"/>
    </location>
</feature>
<dbReference type="AlphaFoldDB" id="M3AU13"/>
<dbReference type="GeneID" id="19333541"/>
<feature type="region of interest" description="Disordered" evidence="1">
    <location>
        <begin position="146"/>
        <end position="165"/>
    </location>
</feature>
<protein>
    <submittedName>
        <fullName evidence="2">Uncharacterized protein</fullName>
    </submittedName>
</protein>
<dbReference type="Proteomes" id="UP000016932">
    <property type="component" value="Unassembled WGS sequence"/>
</dbReference>
<organism evidence="2 3">
    <name type="scientific">Pseudocercospora fijiensis (strain CIRAD86)</name>
    <name type="common">Black leaf streak disease fungus</name>
    <name type="synonym">Mycosphaerella fijiensis</name>
    <dbReference type="NCBI Taxonomy" id="383855"/>
    <lineage>
        <taxon>Eukaryota</taxon>
        <taxon>Fungi</taxon>
        <taxon>Dikarya</taxon>
        <taxon>Ascomycota</taxon>
        <taxon>Pezizomycotina</taxon>
        <taxon>Dothideomycetes</taxon>
        <taxon>Dothideomycetidae</taxon>
        <taxon>Mycosphaerellales</taxon>
        <taxon>Mycosphaerellaceae</taxon>
        <taxon>Pseudocercospora</taxon>
    </lineage>
</organism>
<proteinExistence type="predicted"/>
<keyword evidence="3" id="KW-1185">Reference proteome</keyword>
<dbReference type="EMBL" id="KB446560">
    <property type="protein sequence ID" value="EME80982.1"/>
    <property type="molecule type" value="Genomic_DNA"/>
</dbReference>
<gene>
    <name evidence="2" type="ORF">MYCFIDRAFT_176329</name>
</gene>
<dbReference type="VEuPathDB" id="FungiDB:MYCFIDRAFT_176329"/>
<accession>M3AU13</accession>
<name>M3AU13_PSEFD</name>